<evidence type="ECO:0000256" key="1">
    <source>
        <dbReference type="ARBA" id="ARBA00004141"/>
    </source>
</evidence>
<evidence type="ECO:0000256" key="4">
    <source>
        <dbReference type="ARBA" id="ARBA00022989"/>
    </source>
</evidence>
<dbReference type="PANTHER" id="PTHR42893">
    <property type="entry name" value="PROTEIN DETOXIFICATION 44, CHLOROPLASTIC-RELATED"/>
    <property type="match status" value="1"/>
</dbReference>
<feature type="transmembrane region" description="Helical" evidence="6">
    <location>
        <begin position="282"/>
        <end position="303"/>
    </location>
</feature>
<evidence type="ECO:0000256" key="5">
    <source>
        <dbReference type="ARBA" id="ARBA00023136"/>
    </source>
</evidence>
<dbReference type="InterPro" id="IPR002528">
    <property type="entry name" value="MATE_fam"/>
</dbReference>
<dbReference type="GO" id="GO:0042910">
    <property type="term" value="F:xenobiotic transmembrane transporter activity"/>
    <property type="evidence" value="ECO:0007669"/>
    <property type="project" value="InterPro"/>
</dbReference>
<comment type="similarity">
    <text evidence="2">Belongs to the multi antimicrobial extrusion (MATE) (TC 2.A.66.1) family.</text>
</comment>
<feature type="transmembrane region" description="Helical" evidence="6">
    <location>
        <begin position="251"/>
        <end position="270"/>
    </location>
</feature>
<dbReference type="Proteomes" id="UP000053464">
    <property type="component" value="Unassembled WGS sequence"/>
</dbReference>
<keyword evidence="8" id="KW-1185">Reference proteome</keyword>
<proteinExistence type="inferred from homology"/>
<dbReference type="Pfam" id="PF01554">
    <property type="entry name" value="MatE"/>
    <property type="match status" value="2"/>
</dbReference>
<evidence type="ECO:0000313" key="8">
    <source>
        <dbReference type="Proteomes" id="UP000053464"/>
    </source>
</evidence>
<feature type="transmembrane region" description="Helical" evidence="6">
    <location>
        <begin position="324"/>
        <end position="346"/>
    </location>
</feature>
<reference evidence="7 8" key="1">
    <citation type="submission" date="2015-04" db="EMBL/GenBank/DDBJ databases">
        <title>The draft genome sequence of Erythrobacter luteus KA37.</title>
        <authorList>
            <person name="Zhuang L."/>
            <person name="Liu Y."/>
            <person name="Shao Z."/>
        </authorList>
    </citation>
    <scope>NUCLEOTIDE SEQUENCE [LARGE SCALE GENOMIC DNA]</scope>
    <source>
        <strain evidence="7 8">KA37</strain>
    </source>
</reference>
<dbReference type="InterPro" id="IPR044644">
    <property type="entry name" value="DinF-like"/>
</dbReference>
<accession>A0A0G9MYL7</accession>
<dbReference type="EMBL" id="LBHB01000001">
    <property type="protein sequence ID" value="KLE35836.1"/>
    <property type="molecule type" value="Genomic_DNA"/>
</dbReference>
<keyword evidence="3 6" id="KW-0812">Transmembrane</keyword>
<sequence>MKADAPPLSRPLARKAVFAQAWPIMLGQASVPLVGVVDTAVIGRTGDAAALAGVALGATIIGLVFWSFGFLRMGMTGLTAQALGESDGTGERAEVEALLLRALGIGLGLGALILLLSAPIARLAFAVMAGGESVTADAGAYVEARFYGAPSALAVFALNGWLLGLGRTRAALALQVTMNAANVALDLWFVWGLDMGAYGVGLGTALAEWFALAVGLVLVGHVTGANILALARRTPRALLLDRERLVRLFAVNRDIMIRTIALLALFAWFANAGARQGAEALAANHVLMQFVNVAAFILDAFAFTAEQRVGAAVGARDREGFGRAVRLTGEFALASGLAFSALFLLAGGPVIDLLTTDAGVRAAARAFLPFAALVPLIGMPSWMLDGVFIGATRGPALRNAAFIATLLYIALDLALRPHGNTGVWLALLASYLLRAGGLALYLPGLLRDLGQRQHQGTQTSP</sequence>
<dbReference type="PATRIC" id="fig|1581420.6.peg.1120"/>
<evidence type="ECO:0000256" key="3">
    <source>
        <dbReference type="ARBA" id="ARBA00022692"/>
    </source>
</evidence>
<dbReference type="CDD" id="cd13136">
    <property type="entry name" value="MATE_DinF_like"/>
    <property type="match status" value="1"/>
</dbReference>
<dbReference type="GO" id="GO:0005886">
    <property type="term" value="C:plasma membrane"/>
    <property type="evidence" value="ECO:0007669"/>
    <property type="project" value="TreeGrafter"/>
</dbReference>
<evidence type="ECO:0000256" key="2">
    <source>
        <dbReference type="ARBA" id="ARBA00010199"/>
    </source>
</evidence>
<dbReference type="AlphaFoldDB" id="A0A0G9MYL7"/>
<keyword evidence="4 6" id="KW-1133">Transmembrane helix</keyword>
<feature type="transmembrane region" description="Helical" evidence="6">
    <location>
        <begin position="366"/>
        <end position="384"/>
    </location>
</feature>
<feature type="transmembrane region" description="Helical" evidence="6">
    <location>
        <begin position="170"/>
        <end position="189"/>
    </location>
</feature>
<evidence type="ECO:0000256" key="6">
    <source>
        <dbReference type="SAM" id="Phobius"/>
    </source>
</evidence>
<feature type="transmembrane region" description="Helical" evidence="6">
    <location>
        <begin position="421"/>
        <end position="442"/>
    </location>
</feature>
<feature type="transmembrane region" description="Helical" evidence="6">
    <location>
        <begin position="209"/>
        <end position="231"/>
    </location>
</feature>
<dbReference type="STRING" id="1581420.AAW00_05560"/>
<protein>
    <submittedName>
        <fullName evidence="7">Multidrug transporter</fullName>
    </submittedName>
</protein>
<feature type="transmembrane region" description="Helical" evidence="6">
    <location>
        <begin position="48"/>
        <end position="71"/>
    </location>
</feature>
<keyword evidence="5 6" id="KW-0472">Membrane</keyword>
<feature type="transmembrane region" description="Helical" evidence="6">
    <location>
        <begin position="145"/>
        <end position="163"/>
    </location>
</feature>
<gene>
    <name evidence="7" type="ORF">AAW00_05560</name>
</gene>
<dbReference type="GO" id="GO:0015297">
    <property type="term" value="F:antiporter activity"/>
    <property type="evidence" value="ECO:0007669"/>
    <property type="project" value="InterPro"/>
</dbReference>
<comment type="caution">
    <text evidence="7">The sequence shown here is derived from an EMBL/GenBank/DDBJ whole genome shotgun (WGS) entry which is preliminary data.</text>
</comment>
<name>A0A0G9MYL7_9SPHN</name>
<comment type="subcellular location">
    <subcellularLocation>
        <location evidence="1">Membrane</location>
        <topology evidence="1">Multi-pass membrane protein</topology>
    </subcellularLocation>
</comment>
<dbReference type="NCBIfam" id="TIGR00797">
    <property type="entry name" value="matE"/>
    <property type="match status" value="1"/>
</dbReference>
<evidence type="ECO:0000313" key="7">
    <source>
        <dbReference type="EMBL" id="KLE35836.1"/>
    </source>
</evidence>
<feature type="transmembrane region" description="Helical" evidence="6">
    <location>
        <begin position="396"/>
        <end position="415"/>
    </location>
</feature>
<dbReference type="PANTHER" id="PTHR42893:SF46">
    <property type="entry name" value="PROTEIN DETOXIFICATION 44, CHLOROPLASTIC"/>
    <property type="match status" value="1"/>
</dbReference>
<feature type="transmembrane region" description="Helical" evidence="6">
    <location>
        <begin position="102"/>
        <end position="125"/>
    </location>
</feature>
<organism evidence="7 8">
    <name type="scientific">Aurantiacibacter luteus</name>
    <dbReference type="NCBI Taxonomy" id="1581420"/>
    <lineage>
        <taxon>Bacteria</taxon>
        <taxon>Pseudomonadati</taxon>
        <taxon>Pseudomonadota</taxon>
        <taxon>Alphaproteobacteria</taxon>
        <taxon>Sphingomonadales</taxon>
        <taxon>Erythrobacteraceae</taxon>
        <taxon>Aurantiacibacter</taxon>
    </lineage>
</organism>
<feature type="transmembrane region" description="Helical" evidence="6">
    <location>
        <begin position="21"/>
        <end position="42"/>
    </location>
</feature>